<dbReference type="Proteomes" id="UP000509594">
    <property type="component" value="Chromosome"/>
</dbReference>
<dbReference type="Gene3D" id="3.30.2380.10">
    <property type="entry name" value="CGI121/TPRKB"/>
    <property type="match status" value="1"/>
</dbReference>
<evidence type="ECO:0008006" key="4">
    <source>
        <dbReference type="Google" id="ProtNLM"/>
    </source>
</evidence>
<dbReference type="KEGG" id="mzi:HWN40_02635"/>
<reference evidence="2 3" key="1">
    <citation type="submission" date="2020-06" db="EMBL/GenBank/DDBJ databases">
        <title>Methanolobus halotolerans sp. nov., isolated from a saline lake Tus in Siberia.</title>
        <authorList>
            <person name="Shen Y."/>
            <person name="Chen S.-C."/>
            <person name="Lai M.-C."/>
            <person name="Huang H.-H."/>
            <person name="Chiu H.-H."/>
            <person name="Tang S.-L."/>
            <person name="Rogozin D.Y."/>
            <person name="Degermendzhy A.G."/>
        </authorList>
    </citation>
    <scope>NUCLEOTIDE SEQUENCE [LARGE SCALE GENOMIC DNA]</scope>
    <source>
        <strain evidence="2 3">DSM 21339</strain>
    </source>
</reference>
<protein>
    <recommendedName>
        <fullName evidence="4">KEOPS complex subunit Cgi121</fullName>
    </recommendedName>
</protein>
<comment type="similarity">
    <text evidence="1">Belongs to the CGI121/TPRKB family.</text>
</comment>
<dbReference type="InterPro" id="IPR013926">
    <property type="entry name" value="CGI121/TPRKB"/>
</dbReference>
<dbReference type="RefSeq" id="WP_176964300.1">
    <property type="nucleotide sequence ID" value="NZ_CP058215.1"/>
</dbReference>
<dbReference type="OrthoDB" id="69587at2157"/>
<dbReference type="SUPFAM" id="SSF143870">
    <property type="entry name" value="PF0523-like"/>
    <property type="match status" value="1"/>
</dbReference>
<dbReference type="EMBL" id="CP058215">
    <property type="protein sequence ID" value="QLC49237.1"/>
    <property type="molecule type" value="Genomic_DNA"/>
</dbReference>
<dbReference type="AlphaFoldDB" id="A0A7D5E7V0"/>
<sequence length="169" mass="18463">MDFKIFCGHTDIENVPRFLKRISDISSNNGTIIQAMNAEKIAGEKHIVFAIEKALRAIDNKSNAANDSGIEIMRYAAGKRQIGDAFSMGLHEGEMDLVFVVLGNPESISASIASLEKLISSKNVIEYGPGKRDAILSQFDIGEKEIEAAGEEMIPDLVLERVALVDLLK</sequence>
<dbReference type="InterPro" id="IPR016799">
    <property type="entry name" value="UCP022062"/>
</dbReference>
<evidence type="ECO:0000313" key="3">
    <source>
        <dbReference type="Proteomes" id="UP000509594"/>
    </source>
</evidence>
<dbReference type="GeneID" id="55820536"/>
<proteinExistence type="inferred from homology"/>
<dbReference type="Pfam" id="PF08617">
    <property type="entry name" value="CGI-121"/>
    <property type="match status" value="1"/>
</dbReference>
<dbReference type="InterPro" id="IPR036504">
    <property type="entry name" value="CGI121/TPRKB_sf"/>
</dbReference>
<evidence type="ECO:0000313" key="2">
    <source>
        <dbReference type="EMBL" id="QLC49237.1"/>
    </source>
</evidence>
<accession>A0A7D5E7V0</accession>
<name>A0A7D5E7V0_9EURY</name>
<dbReference type="PIRSF" id="PIRSF022062">
    <property type="entry name" value="UCP022062"/>
    <property type="match status" value="1"/>
</dbReference>
<gene>
    <name evidence="2" type="ORF">HWN40_02635</name>
</gene>
<dbReference type="NCBIfam" id="NF011465">
    <property type="entry name" value="PRK14886.1-1"/>
    <property type="match status" value="1"/>
</dbReference>
<evidence type="ECO:0000256" key="1">
    <source>
        <dbReference type="ARBA" id="ARBA00005546"/>
    </source>
</evidence>
<organism evidence="2 3">
    <name type="scientific">Methanolobus zinderi</name>
    <dbReference type="NCBI Taxonomy" id="536044"/>
    <lineage>
        <taxon>Archaea</taxon>
        <taxon>Methanobacteriati</taxon>
        <taxon>Methanobacteriota</taxon>
        <taxon>Stenosarchaea group</taxon>
        <taxon>Methanomicrobia</taxon>
        <taxon>Methanosarcinales</taxon>
        <taxon>Methanosarcinaceae</taxon>
        <taxon>Methanolobus</taxon>
    </lineage>
</organism>
<keyword evidence="3" id="KW-1185">Reference proteome</keyword>